<evidence type="ECO:0000313" key="2">
    <source>
        <dbReference type="Proteomes" id="UP000256661"/>
    </source>
</evidence>
<accession>A0A3D9SY80</accession>
<dbReference type="Proteomes" id="UP000256661">
    <property type="component" value="Unassembled WGS sequence"/>
</dbReference>
<gene>
    <name evidence="1" type="ORF">DFJ69_4503</name>
</gene>
<protein>
    <submittedName>
        <fullName evidence="1">Uncharacterized protein</fullName>
    </submittedName>
</protein>
<reference evidence="1 2" key="1">
    <citation type="submission" date="2018-08" db="EMBL/GenBank/DDBJ databases">
        <title>Sequencing the genomes of 1000 actinobacteria strains.</title>
        <authorList>
            <person name="Klenk H.-P."/>
        </authorList>
    </citation>
    <scope>NUCLEOTIDE SEQUENCE [LARGE SCALE GENOMIC DNA]</scope>
    <source>
        <strain evidence="1 2">DSM 43927</strain>
    </source>
</reference>
<comment type="caution">
    <text evidence="1">The sequence shown here is derived from an EMBL/GenBank/DDBJ whole genome shotgun (WGS) entry which is preliminary data.</text>
</comment>
<sequence length="133" mass="14422">MTPWKVAYDDQYRAAVSEVHRLLDATARRTGSAVGRSEAGWLQAKFHEFGRTLLAGKGTFCPHIGRSPMVAHTAAWATDHLVCPSCIDLLEAIGGTERRCDRCGQRDQLHAGCAAHGPVLMAYGLCLSCVRLA</sequence>
<evidence type="ECO:0000313" key="1">
    <source>
        <dbReference type="EMBL" id="REE99003.1"/>
    </source>
</evidence>
<proteinExistence type="predicted"/>
<organism evidence="1 2">
    <name type="scientific">Thermomonospora umbrina</name>
    <dbReference type="NCBI Taxonomy" id="111806"/>
    <lineage>
        <taxon>Bacteria</taxon>
        <taxon>Bacillati</taxon>
        <taxon>Actinomycetota</taxon>
        <taxon>Actinomycetes</taxon>
        <taxon>Streptosporangiales</taxon>
        <taxon>Thermomonosporaceae</taxon>
        <taxon>Thermomonospora</taxon>
    </lineage>
</organism>
<keyword evidence="2" id="KW-1185">Reference proteome</keyword>
<name>A0A3D9SY80_9ACTN</name>
<dbReference type="AlphaFoldDB" id="A0A3D9SY80"/>
<dbReference type="EMBL" id="QTTT01000001">
    <property type="protein sequence ID" value="REE99003.1"/>
    <property type="molecule type" value="Genomic_DNA"/>
</dbReference>